<gene>
    <name evidence="1" type="ORF">F4820DRAFT_107193</name>
</gene>
<reference evidence="1 2" key="1">
    <citation type="journal article" date="2022" name="New Phytol.">
        <title>Ecological generalism drives hyperdiversity of secondary metabolite gene clusters in xylarialean endophytes.</title>
        <authorList>
            <person name="Franco M.E.E."/>
            <person name="Wisecaver J.H."/>
            <person name="Arnold A.E."/>
            <person name="Ju Y.M."/>
            <person name="Slot J.C."/>
            <person name="Ahrendt S."/>
            <person name="Moore L.P."/>
            <person name="Eastman K.E."/>
            <person name="Scott K."/>
            <person name="Konkel Z."/>
            <person name="Mondo S.J."/>
            <person name="Kuo A."/>
            <person name="Hayes R.D."/>
            <person name="Haridas S."/>
            <person name="Andreopoulos B."/>
            <person name="Riley R."/>
            <person name="LaButti K."/>
            <person name="Pangilinan J."/>
            <person name="Lipzen A."/>
            <person name="Amirebrahimi M."/>
            <person name="Yan J."/>
            <person name="Adam C."/>
            <person name="Keymanesh K."/>
            <person name="Ng V."/>
            <person name="Louie K."/>
            <person name="Northen T."/>
            <person name="Drula E."/>
            <person name="Henrissat B."/>
            <person name="Hsieh H.M."/>
            <person name="Youens-Clark K."/>
            <person name="Lutzoni F."/>
            <person name="Miadlikowska J."/>
            <person name="Eastwood D.C."/>
            <person name="Hamelin R.C."/>
            <person name="Grigoriev I.V."/>
            <person name="U'Ren J.M."/>
        </authorList>
    </citation>
    <scope>NUCLEOTIDE SEQUENCE [LARGE SCALE GENOMIC DNA]</scope>
    <source>
        <strain evidence="1 2">CBS 119005</strain>
    </source>
</reference>
<evidence type="ECO:0000313" key="2">
    <source>
        <dbReference type="Proteomes" id="UP001497700"/>
    </source>
</evidence>
<proteinExistence type="predicted"/>
<accession>A0ACB9YN13</accession>
<organism evidence="1 2">
    <name type="scientific">Hypoxylon rubiginosum</name>
    <dbReference type="NCBI Taxonomy" id="110542"/>
    <lineage>
        <taxon>Eukaryota</taxon>
        <taxon>Fungi</taxon>
        <taxon>Dikarya</taxon>
        <taxon>Ascomycota</taxon>
        <taxon>Pezizomycotina</taxon>
        <taxon>Sordariomycetes</taxon>
        <taxon>Xylariomycetidae</taxon>
        <taxon>Xylariales</taxon>
        <taxon>Hypoxylaceae</taxon>
        <taxon>Hypoxylon</taxon>
    </lineage>
</organism>
<protein>
    <submittedName>
        <fullName evidence="1">Uncharacterized protein</fullName>
    </submittedName>
</protein>
<sequence>MSDTARVRQSHRKSRNGCRECKKRHVKCDERHPACGGCNATDRRCSFLDFHPVYRSSSLVALSGSETAKSSSTSLSPADSSLYGGLTPAVETETTADVGERRIASLQSDQEPTPCFDMRHLVLLHHLESEAVKMFSAKSGLFFDGADLCFEAIFNSAVSAPYLMHELLAFSALHLSTVQAIEADKTRYLRQAAELQTRALTLFNEVRPDVRIENCMALFVFSSMIGMHALFDAVASYTDFSTFLSNVAHYLRLHRGVSAITHQSWSVLSRSEIRYITDSIMTADELYRQHLGDMENECDKLANLVRMSTDKLGPGPHQACQEATQALHWVFGVRRTISKLCPTHITLAWPVRLSAEFIELLEQRQPISLIILAHWAVLLHVDRDFWVFGNAGQHMIKALLAYLGSYWDEWLELPRSILNTD</sequence>
<name>A0ACB9YN13_9PEZI</name>
<evidence type="ECO:0000313" key="1">
    <source>
        <dbReference type="EMBL" id="KAI4860538.1"/>
    </source>
</evidence>
<keyword evidence="2" id="KW-1185">Reference proteome</keyword>
<dbReference type="Proteomes" id="UP001497700">
    <property type="component" value="Unassembled WGS sequence"/>
</dbReference>
<comment type="caution">
    <text evidence="1">The sequence shown here is derived from an EMBL/GenBank/DDBJ whole genome shotgun (WGS) entry which is preliminary data.</text>
</comment>
<dbReference type="EMBL" id="MU393583">
    <property type="protein sequence ID" value="KAI4860538.1"/>
    <property type="molecule type" value="Genomic_DNA"/>
</dbReference>